<reference evidence="1 2" key="1">
    <citation type="submission" date="2017-11" db="EMBL/GenBank/DDBJ databases">
        <title>De-novo sequencing of pomegranate (Punica granatum L.) genome.</title>
        <authorList>
            <person name="Akparov Z."/>
            <person name="Amiraslanov A."/>
            <person name="Hajiyeva S."/>
            <person name="Abbasov M."/>
            <person name="Kaur K."/>
            <person name="Hamwieh A."/>
            <person name="Solovyev V."/>
            <person name="Salamov A."/>
            <person name="Braich B."/>
            <person name="Kosarev P."/>
            <person name="Mahmoud A."/>
            <person name="Hajiyev E."/>
            <person name="Babayeva S."/>
            <person name="Izzatullayeva V."/>
            <person name="Mammadov A."/>
            <person name="Mammadov A."/>
            <person name="Sharifova S."/>
            <person name="Ojaghi J."/>
            <person name="Eynullazada K."/>
            <person name="Bayramov B."/>
            <person name="Abdulazimova A."/>
            <person name="Shahmuradov I."/>
        </authorList>
    </citation>
    <scope>NUCLEOTIDE SEQUENCE [LARGE SCALE GENOMIC DNA]</scope>
    <source>
        <strain evidence="2">cv. AG2017</strain>
        <tissue evidence="1">Leaf</tissue>
    </source>
</reference>
<organism evidence="1 2">
    <name type="scientific">Punica granatum</name>
    <name type="common">Pomegranate</name>
    <dbReference type="NCBI Taxonomy" id="22663"/>
    <lineage>
        <taxon>Eukaryota</taxon>
        <taxon>Viridiplantae</taxon>
        <taxon>Streptophyta</taxon>
        <taxon>Embryophyta</taxon>
        <taxon>Tracheophyta</taxon>
        <taxon>Spermatophyta</taxon>
        <taxon>Magnoliopsida</taxon>
        <taxon>eudicotyledons</taxon>
        <taxon>Gunneridae</taxon>
        <taxon>Pentapetalae</taxon>
        <taxon>rosids</taxon>
        <taxon>malvids</taxon>
        <taxon>Myrtales</taxon>
        <taxon>Lythraceae</taxon>
        <taxon>Punica</taxon>
    </lineage>
</organism>
<proteinExistence type="predicted"/>
<protein>
    <submittedName>
        <fullName evidence="1">Uncharacterized protein</fullName>
    </submittedName>
</protein>
<dbReference type="EMBL" id="PGOL01000121">
    <property type="protein sequence ID" value="PKI76443.1"/>
    <property type="molecule type" value="Genomic_DNA"/>
</dbReference>
<gene>
    <name evidence="1" type="ORF">CRG98_003163</name>
</gene>
<evidence type="ECO:0000313" key="1">
    <source>
        <dbReference type="EMBL" id="PKI76443.1"/>
    </source>
</evidence>
<evidence type="ECO:0000313" key="2">
    <source>
        <dbReference type="Proteomes" id="UP000233551"/>
    </source>
</evidence>
<dbReference type="Proteomes" id="UP000233551">
    <property type="component" value="Unassembled WGS sequence"/>
</dbReference>
<name>A0A2I0L722_PUNGR</name>
<sequence length="97" mass="10989">MEDLNKVRTRRQAAVHSSSSVITFDICTSDSSMLWVVSWGIIARLRLTGVGCSARMRPAWRAGETSKRSERERRKGDEGGKWKIERLSRGLPFPLLV</sequence>
<accession>A0A2I0L722</accession>
<dbReference type="AlphaFoldDB" id="A0A2I0L722"/>
<comment type="caution">
    <text evidence="1">The sequence shown here is derived from an EMBL/GenBank/DDBJ whole genome shotgun (WGS) entry which is preliminary data.</text>
</comment>
<keyword evidence="2" id="KW-1185">Reference proteome</keyword>